<keyword evidence="3" id="KW-1133">Transmembrane helix</keyword>
<evidence type="ECO:0000313" key="5">
    <source>
        <dbReference type="EMBL" id="CRZ04743.1"/>
    </source>
</evidence>
<proteinExistence type="predicted"/>
<accession>A0A0H5QRT7</accession>
<keyword evidence="4" id="KW-0732">Signal</keyword>
<keyword evidence="3" id="KW-0472">Membrane</keyword>
<name>A0A0H5QRT7_9EUKA</name>
<feature type="transmembrane region" description="Helical" evidence="3">
    <location>
        <begin position="1268"/>
        <end position="1290"/>
    </location>
</feature>
<evidence type="ECO:0000256" key="4">
    <source>
        <dbReference type="SAM" id="SignalP"/>
    </source>
</evidence>
<protein>
    <submittedName>
        <fullName evidence="5">Uncharacterized protein</fullName>
    </submittedName>
</protein>
<evidence type="ECO:0000256" key="3">
    <source>
        <dbReference type="SAM" id="Phobius"/>
    </source>
</evidence>
<feature type="chain" id="PRO_5005222914" evidence="4">
    <location>
        <begin position="22"/>
        <end position="1293"/>
    </location>
</feature>
<feature type="coiled-coil region" evidence="1">
    <location>
        <begin position="537"/>
        <end position="582"/>
    </location>
</feature>
<feature type="region of interest" description="Disordered" evidence="2">
    <location>
        <begin position="614"/>
        <end position="638"/>
    </location>
</feature>
<dbReference type="EMBL" id="HACM01004301">
    <property type="protein sequence ID" value="CRZ04743.1"/>
    <property type="molecule type" value="Transcribed_RNA"/>
</dbReference>
<keyword evidence="3" id="KW-0812">Transmembrane</keyword>
<feature type="region of interest" description="Disordered" evidence="2">
    <location>
        <begin position="1039"/>
        <end position="1066"/>
    </location>
</feature>
<feature type="region of interest" description="Disordered" evidence="2">
    <location>
        <begin position="1239"/>
        <end position="1261"/>
    </location>
</feature>
<sequence>MMLIKGAMVIMLVIMCQPGSSHDQGPAPLSHSVKQEDEVLFVYQAIMDVIKHIKVLISLFQRFMPKKTCGLSSSSSGKLMLVTPSKIPKLLPSSTSLKISQSFSEWQSSLLSESSDTPKFSITPAFQTYVDNQLRSSKNFIKELHMITSTRVSFATAFISIWGVLFNIMHDGHEENARSLSTLKVPKASSFENAKPYCIFSKKKDLRNFTQKCFSELSNQIESLGKLIGTFTEQVRPAPVDEVDQDGDASMNVQLNDRDDACSTILWGRPVPNSPTRQLNDPVAFDLCNNVDGSCQLNTATSDVNYNEFNQDSSIMDSMEAKMMFDAKVVAHSDKANPESFDSLSSHSDSVLRPCRKPDVSSYGSLTGHNSRGLGLRLVKKYEEEIALRKPTVCEGDFDPSQAKVVNSKEISSMKACDEQSFERNLADPIWLQQELFQLKLDYFIKLDQCDKDALEQSNELARVKASHEAKIALAEELSTKFKKLKSDYDNEVALREQAVHEQAVQLSLLRDNHQKEVADLRQCHQSSLEQVEKMRVNDLASIRQKHEAEVQNVRNECQNLRQSFENQLKFCKIQVESARKRKLPRKLRSIGMENTKNEIAPDKKRRLETTIAKTEATAQKPVGVSQDNSGGDGERKSKIVDAVVEQGKSRRIIPFNANQRQETEHSIADRDYDDEFAIRLSEKTGKLGADPSEGFCPQGTINDQDQRKCCDKNDDHDYDCASTKVHTDVGHKIEQGDINFVIEDRRDGKQVENTVLRGDCGTDRSTDDYATLNTLREEGFPRVCYEPLAKEQLQKFNQFKVDNHGDVELRKAIKLSEEKSNVLPKLACDNEKEGANQEPPVHEVAMEAFQRRAVDGQVAAVKTSDEPTPQETLEELKWLRQELFELKNNYFYNLARRDIDARDKSIELSRVQASYEAKTAIFGEILIKFNKLLSEEAVHEQAMQEIVADFIQGHQSFLEHVGQATTEGTAQTLVGVEQPDNQGNDDLNPKSVNTAVEQDRKVISQHLDVNQHQEAEYSNAYRQDDNEFAVKLLEESSGSAFSPNTRTGKSVNDPKKNSCLGGITNNQEHRNRCAEEDDYDRAFQTSQSEITETVTHDIEKTNTICVDGGCRYGEQIMEDNGGPVMVSDGDMAQSTTGRSRAENSINDELKAVQPNSGLSITNHFFEQGPHPDTVNDITIIRGDQEAEIVAIDGDFHPGDTLNQDTIGNVRLSPELMSGTGSNGEVEHDILSNLRVATEQTPTPVPSEKTPISQQAGNDNSPKKGSGYVLVCFLASSVFLIFMCLIMFYAKRA</sequence>
<feature type="compositionally biased region" description="Polar residues" evidence="2">
    <location>
        <begin position="1039"/>
        <end position="1051"/>
    </location>
</feature>
<feature type="signal peptide" evidence="4">
    <location>
        <begin position="1"/>
        <end position="21"/>
    </location>
</feature>
<evidence type="ECO:0000256" key="2">
    <source>
        <dbReference type="SAM" id="MobiDB-lite"/>
    </source>
</evidence>
<organism evidence="5">
    <name type="scientific">Spongospora subterranea</name>
    <dbReference type="NCBI Taxonomy" id="70186"/>
    <lineage>
        <taxon>Eukaryota</taxon>
        <taxon>Sar</taxon>
        <taxon>Rhizaria</taxon>
        <taxon>Endomyxa</taxon>
        <taxon>Phytomyxea</taxon>
        <taxon>Plasmodiophorida</taxon>
        <taxon>Plasmodiophoridae</taxon>
        <taxon>Spongospora</taxon>
    </lineage>
</organism>
<keyword evidence="1" id="KW-0175">Coiled coil</keyword>
<evidence type="ECO:0000256" key="1">
    <source>
        <dbReference type="SAM" id="Coils"/>
    </source>
</evidence>
<reference evidence="5" key="1">
    <citation type="submission" date="2015-04" db="EMBL/GenBank/DDBJ databases">
        <title>The genome sequence of the plant pathogenic Rhizarian Plasmodiophora brassicae reveals insights in its biotrophic life cycle and the origin of chitin synthesis.</title>
        <authorList>
            <person name="Schwelm A."/>
            <person name="Fogelqvist J."/>
            <person name="Knaust A."/>
            <person name="Julke S."/>
            <person name="Lilja T."/>
            <person name="Dhandapani V."/>
            <person name="Bonilla-Rosso G."/>
            <person name="Karlsson M."/>
            <person name="Shevchenko A."/>
            <person name="Choi S.R."/>
            <person name="Kim H.G."/>
            <person name="Park J.Y."/>
            <person name="Lim Y.P."/>
            <person name="Ludwig-Muller J."/>
            <person name="Dixelius C."/>
        </authorList>
    </citation>
    <scope>NUCLEOTIDE SEQUENCE</scope>
    <source>
        <tissue evidence="5">Potato root galls</tissue>
    </source>
</reference>
<feature type="compositionally biased region" description="Polar residues" evidence="2">
    <location>
        <begin position="1250"/>
        <end position="1260"/>
    </location>
</feature>